<dbReference type="Gene3D" id="3.20.20.80">
    <property type="entry name" value="Glycosidases"/>
    <property type="match status" value="1"/>
</dbReference>
<evidence type="ECO:0000256" key="1">
    <source>
        <dbReference type="ARBA" id="ARBA00007401"/>
    </source>
</evidence>
<dbReference type="SUPFAM" id="SSF51445">
    <property type="entry name" value="(Trans)glycosidases"/>
    <property type="match status" value="1"/>
</dbReference>
<dbReference type="EMBL" id="CP013213">
    <property type="protein sequence ID" value="AMC93078.1"/>
    <property type="molecule type" value="Genomic_DNA"/>
</dbReference>
<dbReference type="Pfam" id="PF02837">
    <property type="entry name" value="Glyco_hydro_2_N"/>
    <property type="match status" value="1"/>
</dbReference>
<evidence type="ECO:0000313" key="8">
    <source>
        <dbReference type="Proteomes" id="UP000063781"/>
    </source>
</evidence>
<evidence type="ECO:0000256" key="2">
    <source>
        <dbReference type="ARBA" id="ARBA00022801"/>
    </source>
</evidence>
<dbReference type="Pfam" id="PF00703">
    <property type="entry name" value="Glyco_hydro_2"/>
    <property type="match status" value="1"/>
</dbReference>
<evidence type="ECO:0000313" key="7">
    <source>
        <dbReference type="EMBL" id="AMC93078.1"/>
    </source>
</evidence>
<dbReference type="InterPro" id="IPR017853">
    <property type="entry name" value="GH"/>
</dbReference>
<dbReference type="Gene3D" id="2.60.120.260">
    <property type="entry name" value="Galactose-binding domain-like"/>
    <property type="match status" value="1"/>
</dbReference>
<dbReference type="InterPro" id="IPR008979">
    <property type="entry name" value="Galactose-bd-like_sf"/>
</dbReference>
<gene>
    <name evidence="7" type="ORF">AOC36_03520</name>
</gene>
<keyword evidence="3" id="KW-0326">Glycosidase</keyword>
<dbReference type="STRING" id="1514105.AOC36_03520"/>
<evidence type="ECO:0000256" key="3">
    <source>
        <dbReference type="ARBA" id="ARBA00023295"/>
    </source>
</evidence>
<dbReference type="InterPro" id="IPR051913">
    <property type="entry name" value="GH2_Domain-Containing"/>
</dbReference>
<dbReference type="RefSeq" id="WP_067631503.1">
    <property type="nucleotide sequence ID" value="NZ_CP013213.1"/>
</dbReference>
<dbReference type="Gene3D" id="2.60.40.10">
    <property type="entry name" value="Immunoglobulins"/>
    <property type="match status" value="1"/>
</dbReference>
<evidence type="ECO:0000259" key="4">
    <source>
        <dbReference type="Pfam" id="PF00703"/>
    </source>
</evidence>
<protein>
    <submittedName>
        <fullName evidence="7">Uncharacterized protein</fullName>
    </submittedName>
</protein>
<dbReference type="SUPFAM" id="SSF49303">
    <property type="entry name" value="beta-Galactosidase/glucuronidase domain"/>
    <property type="match status" value="1"/>
</dbReference>
<name>A0A109UGS9_9FIRM</name>
<keyword evidence="2" id="KW-0378">Hydrolase</keyword>
<proteinExistence type="inferred from homology"/>
<dbReference type="InterPro" id="IPR006102">
    <property type="entry name" value="Ig-like_GH2"/>
</dbReference>
<dbReference type="SUPFAM" id="SSF49785">
    <property type="entry name" value="Galactose-binding domain-like"/>
    <property type="match status" value="1"/>
</dbReference>
<sequence length="576" mass="66543">MKPILNAYPRPKMVRDHWINLNGLWDFKLNETPTYQATFDTCICVPFCVESQQSLVQKRVEPQHFMHYRKFVNLNIDDDACVILHFGAVDQTVDIFINKQHIKRHSGGYASFDVDITPYVIHGNNELYCVVNDKTEASPLSRGKQRLNNTGSMRHIFYTPCSGIWQTVWLEIVPIDHIKDIVFDPDFDTKTVSMCINTQRDAEIRMSIHVDDTLIHTDTIVSNTPHSITFKDIHPWTPDTPNLYKVHLDYKGDCVQTYFAFRKISIVHDAKGTKRFALNNTPIFMSGVLDQGYWPTSLLTPPHDEALLHDIKQMKAAGFNTIRKHVKVECEQFYALCDTMGMLVWQDMPNGGDDYNFGLVSYLPNLSDTLSRHIKDHHYSRFKRSDEMGRQMYYQELTDMVLKLKHYPSIVVWVPFNEGWGQFDATQATHLIKSLDSTRLVNEACGWFDQGGGDIYTIHSYFKPYHAKPKDRVVCLSEFGGQALVIPNHTVSDKKFGYKMLNQETAHESLEKLYHSKVIRNIKHGLSASIYTQLSDVEAEVNGLMTYDRTVFKFDLKRIQAINQIIYDTFDLLMNP</sequence>
<dbReference type="GO" id="GO:0005975">
    <property type="term" value="P:carbohydrate metabolic process"/>
    <property type="evidence" value="ECO:0007669"/>
    <property type="project" value="InterPro"/>
</dbReference>
<dbReference type="InterPro" id="IPR013783">
    <property type="entry name" value="Ig-like_fold"/>
</dbReference>
<evidence type="ECO:0000259" key="6">
    <source>
        <dbReference type="Pfam" id="PF02837"/>
    </source>
</evidence>
<dbReference type="PANTHER" id="PTHR42732">
    <property type="entry name" value="BETA-GALACTOSIDASE"/>
    <property type="match status" value="1"/>
</dbReference>
<accession>A0A109UGS9</accession>
<keyword evidence="8" id="KW-1185">Reference proteome</keyword>
<feature type="domain" description="Glycoside hydrolase family 2 catalytic" evidence="5">
    <location>
        <begin position="275"/>
        <end position="444"/>
    </location>
</feature>
<evidence type="ECO:0000259" key="5">
    <source>
        <dbReference type="Pfam" id="PF02836"/>
    </source>
</evidence>
<dbReference type="InterPro" id="IPR036156">
    <property type="entry name" value="Beta-gal/glucu_dom_sf"/>
</dbReference>
<dbReference type="InterPro" id="IPR006103">
    <property type="entry name" value="Glyco_hydro_2_cat"/>
</dbReference>
<dbReference type="Pfam" id="PF02836">
    <property type="entry name" value="Glyco_hydro_2_C"/>
    <property type="match status" value="1"/>
</dbReference>
<dbReference type="Proteomes" id="UP000063781">
    <property type="component" value="Chromosome"/>
</dbReference>
<feature type="domain" description="Glycoside hydrolase family 2 immunoglobulin-like beta-sandwich" evidence="4">
    <location>
        <begin position="177"/>
        <end position="262"/>
    </location>
</feature>
<comment type="similarity">
    <text evidence="1">Belongs to the glycosyl hydrolase 2 family.</text>
</comment>
<dbReference type="GO" id="GO:0004553">
    <property type="term" value="F:hydrolase activity, hydrolyzing O-glycosyl compounds"/>
    <property type="evidence" value="ECO:0007669"/>
    <property type="project" value="InterPro"/>
</dbReference>
<dbReference type="AlphaFoldDB" id="A0A109UGS9"/>
<organism evidence="7 8">
    <name type="scientific">Erysipelothrix larvae</name>
    <dbReference type="NCBI Taxonomy" id="1514105"/>
    <lineage>
        <taxon>Bacteria</taxon>
        <taxon>Bacillati</taxon>
        <taxon>Bacillota</taxon>
        <taxon>Erysipelotrichia</taxon>
        <taxon>Erysipelotrichales</taxon>
        <taxon>Erysipelotrichaceae</taxon>
        <taxon>Erysipelothrix</taxon>
    </lineage>
</organism>
<dbReference type="OrthoDB" id="9762066at2"/>
<dbReference type="InterPro" id="IPR006104">
    <property type="entry name" value="Glyco_hydro_2_N"/>
</dbReference>
<dbReference type="KEGG" id="erl:AOC36_03520"/>
<feature type="domain" description="Glycosyl hydrolases family 2 sugar binding" evidence="6">
    <location>
        <begin position="35"/>
        <end position="131"/>
    </location>
</feature>
<reference evidence="7 8" key="1">
    <citation type="submission" date="2015-10" db="EMBL/GenBank/DDBJ databases">
        <title>Erysipelothrix larvae sp. LV19 isolated from the larval gut of the rhinoceros beetle, Trypoxylus dichotomus.</title>
        <authorList>
            <person name="Lim S."/>
            <person name="Kim B.-C."/>
        </authorList>
    </citation>
    <scope>NUCLEOTIDE SEQUENCE [LARGE SCALE GENOMIC DNA]</scope>
    <source>
        <strain evidence="7 8">LV19</strain>
    </source>
</reference>
<dbReference type="PANTHER" id="PTHR42732:SF2">
    <property type="entry name" value="BETA-MANNOSIDASE"/>
    <property type="match status" value="1"/>
</dbReference>